<reference evidence="13 14" key="1">
    <citation type="submission" date="2015-10" db="EMBL/GenBank/DDBJ databases">
        <title>Butyribacter intestini gen. nov., sp. nov., a butyric acid-producing bacterium of the family Lachnospiraceae isolated from the human faeces.</title>
        <authorList>
            <person name="Zou Y."/>
            <person name="Xue W."/>
            <person name="Luo G."/>
            <person name="Lv M."/>
        </authorList>
    </citation>
    <scope>NUCLEOTIDE SEQUENCE [LARGE SCALE GENOMIC DNA]</scope>
    <source>
        <strain evidence="13 14">TF01-11</strain>
    </source>
</reference>
<evidence type="ECO:0000259" key="11">
    <source>
        <dbReference type="PROSITE" id="PS50109"/>
    </source>
</evidence>
<dbReference type="SUPFAM" id="SSF55874">
    <property type="entry name" value="ATPase domain of HSP90 chaperone/DNA topoisomerase II/histidine kinase"/>
    <property type="match status" value="1"/>
</dbReference>
<dbReference type="PANTHER" id="PTHR43047">
    <property type="entry name" value="TWO-COMPONENT HISTIDINE PROTEIN KINASE"/>
    <property type="match status" value="1"/>
</dbReference>
<evidence type="ECO:0000256" key="5">
    <source>
        <dbReference type="ARBA" id="ARBA00022679"/>
    </source>
</evidence>
<evidence type="ECO:0000256" key="3">
    <source>
        <dbReference type="ARBA" id="ARBA00018672"/>
    </source>
</evidence>
<dbReference type="Pfam" id="PF00497">
    <property type="entry name" value="SBP_bac_3"/>
    <property type="match status" value="1"/>
</dbReference>
<feature type="domain" description="Response regulatory" evidence="12">
    <location>
        <begin position="808"/>
        <end position="929"/>
    </location>
</feature>
<dbReference type="Gene3D" id="3.40.50.2300">
    <property type="match status" value="1"/>
</dbReference>
<comment type="function">
    <text evidence="8">May play the central regulatory role in sporulation. It may be an element of the effector pathway responsible for the activation of sporulation genes in response to nutritional stress. Spo0A may act in concert with spo0H (a sigma factor) to control the expression of some genes that are critical to the sporulation process.</text>
</comment>
<dbReference type="InterPro" id="IPR001789">
    <property type="entry name" value="Sig_transdc_resp-reg_receiver"/>
</dbReference>
<dbReference type="PROSITE" id="PS50109">
    <property type="entry name" value="HIS_KIN"/>
    <property type="match status" value="1"/>
</dbReference>
<dbReference type="PANTHER" id="PTHR43047:SF64">
    <property type="entry name" value="HISTIDINE KINASE CONTAINING CHEY-HOMOLOGOUS RECEIVER DOMAIN AND PAS DOMAIN-RELATED"/>
    <property type="match status" value="1"/>
</dbReference>
<dbReference type="SMART" id="SM00448">
    <property type="entry name" value="REC"/>
    <property type="match status" value="1"/>
</dbReference>
<evidence type="ECO:0000313" key="14">
    <source>
        <dbReference type="Proteomes" id="UP000050833"/>
    </source>
</evidence>
<dbReference type="RefSeq" id="WP_055942101.1">
    <property type="nucleotide sequence ID" value="NZ_JAQDDZ010000001.1"/>
</dbReference>
<keyword evidence="10" id="KW-1133">Transmembrane helix</keyword>
<feature type="transmembrane region" description="Helical" evidence="10">
    <location>
        <begin position="512"/>
        <end position="532"/>
    </location>
</feature>
<keyword evidence="10" id="KW-0472">Membrane</keyword>
<dbReference type="EC" id="2.7.13.3" evidence="2"/>
<dbReference type="InterPro" id="IPR003594">
    <property type="entry name" value="HATPase_dom"/>
</dbReference>
<dbReference type="Gene3D" id="3.30.565.10">
    <property type="entry name" value="Histidine kinase-like ATPase, C-terminal domain"/>
    <property type="match status" value="1"/>
</dbReference>
<evidence type="ECO:0000256" key="10">
    <source>
        <dbReference type="SAM" id="Phobius"/>
    </source>
</evidence>
<dbReference type="SUPFAM" id="SSF53850">
    <property type="entry name" value="Periplasmic binding protein-like II"/>
    <property type="match status" value="2"/>
</dbReference>
<name>A0AAW3JUF4_9FIRM</name>
<evidence type="ECO:0000256" key="6">
    <source>
        <dbReference type="ARBA" id="ARBA00022777"/>
    </source>
</evidence>
<dbReference type="Pfam" id="PF00512">
    <property type="entry name" value="HisKA"/>
    <property type="match status" value="1"/>
</dbReference>
<dbReference type="PROSITE" id="PS50110">
    <property type="entry name" value="RESPONSE_REGULATORY"/>
    <property type="match status" value="1"/>
</dbReference>
<dbReference type="SMART" id="SM00062">
    <property type="entry name" value="PBPb"/>
    <property type="match status" value="1"/>
</dbReference>
<evidence type="ECO:0000256" key="4">
    <source>
        <dbReference type="ARBA" id="ARBA00022553"/>
    </source>
</evidence>
<dbReference type="Gene3D" id="1.10.287.130">
    <property type="match status" value="1"/>
</dbReference>
<keyword evidence="14" id="KW-1185">Reference proteome</keyword>
<dbReference type="SUPFAM" id="SSF47384">
    <property type="entry name" value="Homodimeric domain of signal transducing histidine kinase"/>
    <property type="match status" value="1"/>
</dbReference>
<dbReference type="InterPro" id="IPR005467">
    <property type="entry name" value="His_kinase_dom"/>
</dbReference>
<dbReference type="AlphaFoldDB" id="A0AAW3JUF4"/>
<dbReference type="Gene3D" id="3.40.190.10">
    <property type="entry name" value="Periplasmic binding protein-like II"/>
    <property type="match status" value="4"/>
</dbReference>
<organism evidence="13 14">
    <name type="scientific">Butyribacter intestini</name>
    <dbReference type="NCBI Taxonomy" id="1703332"/>
    <lineage>
        <taxon>Bacteria</taxon>
        <taxon>Bacillati</taxon>
        <taxon>Bacillota</taxon>
        <taxon>Clostridia</taxon>
        <taxon>Lachnospirales</taxon>
        <taxon>Lachnospiraceae</taxon>
        <taxon>Butyribacter</taxon>
    </lineage>
</organism>
<dbReference type="SMART" id="SM00388">
    <property type="entry name" value="HisKA"/>
    <property type="match status" value="1"/>
</dbReference>
<keyword evidence="7" id="KW-0902">Two-component regulatory system</keyword>
<dbReference type="InterPro" id="IPR003661">
    <property type="entry name" value="HisK_dim/P_dom"/>
</dbReference>
<evidence type="ECO:0000256" key="7">
    <source>
        <dbReference type="ARBA" id="ARBA00023012"/>
    </source>
</evidence>
<dbReference type="CDD" id="cd00082">
    <property type="entry name" value="HisKA"/>
    <property type="match status" value="1"/>
</dbReference>
<keyword evidence="10" id="KW-0812">Transmembrane</keyword>
<sequence length="936" mass="106832">MKTFLYEMHKKLNLYILFFCLIMILLPVSAAKAEEREIRVGFANSSKMISSDTVGQDSEYKTGYGYDYLQDIASYTGWTYKYVYGEWSELFELLSEGELDILCGVSYSFARSTQMYFSQKPMGTEGYYIYVKGDNDDITADNIKSFDNKKIGINAGSDKVEKLRNWIILNGINAEVIAADGYNELKSGLMSGKYDAILDTETSENNQFIPIIKIDDSEYYFAISKKYPDIKDELEKAQDKLFSSDPYYNQNLQYKYYRNVSARKILDSDERKWLNRHMYINVGYLKHMLAFCDEDEETGEPIGVIKTIFDQSVNRFPGFSIKYKYHAYDNLTQMTNALKNEEVDCIFPFYGDKWYADKQNFSVTRMVVDSPIVAVYKENYTDKTMTRIAIKKQSNYQRIYAKIYYPKSKVVIYDTPQECIKAVKDGEVGATIFSAYRVDQVFNLSKYDDLKTVNLSSSVPLSIATNRSNTTLLSILNKIVLLSDDSEIMRTMMTYSNAKQNFSMSQFVRENANFIIICMSVTFLIVILLCSAQLNHVKKNRAELALAKEDAERANDAKSNFLARMSHDIRTPMNGIMGMTRIAKENVSEPKKVEFALDKIDSASNQLKNLINDVLDMSKLESGKTILSYEPFNINDIITNLRDVFSEAIAEKGIEFEIKKHNIIHEELIGSPLHIQRIIQNIESNAIKYNKPNGSLKIEIEELNAIEDMTRFRFTISDTGIGMSKEFTEHLFEPFSRENDNAGTEYMGTGLGMAITKELLELMNGTISVDSCQGVGTEFVVEIPLDINKNISPEKNEEKVLDNLSGIKILLVEDNEINAEIAKYILNGAGAGIELAKDGKEAVEAFYASKEYYYDLILMDVMMPVMNGYEATRQIRSLDRKDAKEVPIIAMTANAFTKDKQDAIEAGMNEHVAKPLDIKLLLRVISRYKDKISRFR</sequence>
<dbReference type="Proteomes" id="UP000050833">
    <property type="component" value="Unassembled WGS sequence"/>
</dbReference>
<dbReference type="InterPro" id="IPR036097">
    <property type="entry name" value="HisK_dim/P_sf"/>
</dbReference>
<feature type="modified residue" description="4-aspartylphosphate" evidence="9">
    <location>
        <position position="860"/>
    </location>
</feature>
<dbReference type="SUPFAM" id="SSF52172">
    <property type="entry name" value="CheY-like"/>
    <property type="match status" value="1"/>
</dbReference>
<feature type="domain" description="Histidine kinase" evidence="11">
    <location>
        <begin position="564"/>
        <end position="787"/>
    </location>
</feature>
<dbReference type="Pfam" id="PF00072">
    <property type="entry name" value="Response_reg"/>
    <property type="match status" value="1"/>
</dbReference>
<dbReference type="Pfam" id="PF02518">
    <property type="entry name" value="HATPase_c"/>
    <property type="match status" value="1"/>
</dbReference>
<dbReference type="GO" id="GO:0000155">
    <property type="term" value="F:phosphorelay sensor kinase activity"/>
    <property type="evidence" value="ECO:0007669"/>
    <property type="project" value="InterPro"/>
</dbReference>
<keyword evidence="5" id="KW-0808">Transferase</keyword>
<protein>
    <recommendedName>
        <fullName evidence="3">Stage 0 sporulation protein A homolog</fullName>
        <ecNumber evidence="2">2.7.13.3</ecNumber>
    </recommendedName>
</protein>
<dbReference type="InterPro" id="IPR001638">
    <property type="entry name" value="Solute-binding_3/MltF_N"/>
</dbReference>
<dbReference type="EMBL" id="LLKB01000001">
    <property type="protein sequence ID" value="KQC86507.1"/>
    <property type="molecule type" value="Genomic_DNA"/>
</dbReference>
<proteinExistence type="predicted"/>
<evidence type="ECO:0000256" key="8">
    <source>
        <dbReference type="ARBA" id="ARBA00024867"/>
    </source>
</evidence>
<dbReference type="CDD" id="cd17546">
    <property type="entry name" value="REC_hyHK_CKI1_RcsC-like"/>
    <property type="match status" value="1"/>
</dbReference>
<keyword evidence="4 9" id="KW-0597">Phosphoprotein</keyword>
<evidence type="ECO:0000256" key="2">
    <source>
        <dbReference type="ARBA" id="ARBA00012438"/>
    </source>
</evidence>
<evidence type="ECO:0000256" key="1">
    <source>
        <dbReference type="ARBA" id="ARBA00000085"/>
    </source>
</evidence>
<evidence type="ECO:0000256" key="9">
    <source>
        <dbReference type="PROSITE-ProRule" id="PRU00169"/>
    </source>
</evidence>
<dbReference type="SMART" id="SM00387">
    <property type="entry name" value="HATPase_c"/>
    <property type="match status" value="1"/>
</dbReference>
<dbReference type="PRINTS" id="PR00344">
    <property type="entry name" value="BCTRLSENSOR"/>
</dbReference>
<gene>
    <name evidence="13" type="ORF">APZ18_04815</name>
</gene>
<evidence type="ECO:0000313" key="13">
    <source>
        <dbReference type="EMBL" id="KQC86507.1"/>
    </source>
</evidence>
<evidence type="ECO:0000259" key="12">
    <source>
        <dbReference type="PROSITE" id="PS50110"/>
    </source>
</evidence>
<comment type="catalytic activity">
    <reaction evidence="1">
        <text>ATP + protein L-histidine = ADP + protein N-phospho-L-histidine.</text>
        <dbReference type="EC" id="2.7.13.3"/>
    </reaction>
</comment>
<keyword evidence="6" id="KW-0418">Kinase</keyword>
<dbReference type="InterPro" id="IPR036890">
    <property type="entry name" value="HATPase_C_sf"/>
</dbReference>
<dbReference type="InterPro" id="IPR004358">
    <property type="entry name" value="Sig_transdc_His_kin-like_C"/>
</dbReference>
<accession>A0AAW3JUF4</accession>
<dbReference type="InterPro" id="IPR011006">
    <property type="entry name" value="CheY-like_superfamily"/>
</dbReference>
<comment type="caution">
    <text evidence="13">The sequence shown here is derived from an EMBL/GenBank/DDBJ whole genome shotgun (WGS) entry which is preliminary data.</text>
</comment>